<gene>
    <name evidence="2" type="ORF">A6R68_04199</name>
</gene>
<evidence type="ECO:0000256" key="1">
    <source>
        <dbReference type="SAM" id="MobiDB-lite"/>
    </source>
</evidence>
<feature type="region of interest" description="Disordered" evidence="1">
    <location>
        <begin position="1"/>
        <end position="21"/>
    </location>
</feature>
<protein>
    <submittedName>
        <fullName evidence="2">Uncharacterized protein</fullName>
    </submittedName>
</protein>
<comment type="caution">
    <text evidence="2">The sequence shown here is derived from an EMBL/GenBank/DDBJ whole genome shotgun (WGS) entry which is preliminary data.</text>
</comment>
<dbReference type="Proteomes" id="UP000092124">
    <property type="component" value="Unassembled WGS sequence"/>
</dbReference>
<dbReference type="AlphaFoldDB" id="A0A1A6GNH0"/>
<keyword evidence="3" id="KW-1185">Reference proteome</keyword>
<sequence>MNKVNGGRVEVTGDEHNVESVDSPSEAFTCYLDAGYHSGNREYNAEAYQKCIVGQNIAGHVSHQWKKMKMLCKKQCSLYMNSSITQDMEEVYGNAHASAGENP</sequence>
<evidence type="ECO:0000313" key="3">
    <source>
        <dbReference type="Proteomes" id="UP000092124"/>
    </source>
</evidence>
<reference evidence="2 3" key="1">
    <citation type="submission" date="2016-06" db="EMBL/GenBank/DDBJ databases">
        <title>The Draft Genome Sequence and Annotation of the Desert Woodrat Neotoma lepida.</title>
        <authorList>
            <person name="Campbell M."/>
            <person name="Oakeson K.F."/>
            <person name="Yandell M."/>
            <person name="Halpert J.R."/>
            <person name="Dearing D."/>
        </authorList>
    </citation>
    <scope>NUCLEOTIDE SEQUENCE [LARGE SCALE GENOMIC DNA]</scope>
    <source>
        <strain evidence="2">417</strain>
        <tissue evidence="2">Liver</tissue>
    </source>
</reference>
<accession>A0A1A6GNH0</accession>
<name>A0A1A6GNH0_NEOLE</name>
<dbReference type="Gene3D" id="3.30.420.100">
    <property type="match status" value="1"/>
</dbReference>
<organism evidence="2 3">
    <name type="scientific">Neotoma lepida</name>
    <name type="common">Desert woodrat</name>
    <dbReference type="NCBI Taxonomy" id="56216"/>
    <lineage>
        <taxon>Eukaryota</taxon>
        <taxon>Metazoa</taxon>
        <taxon>Chordata</taxon>
        <taxon>Craniata</taxon>
        <taxon>Vertebrata</taxon>
        <taxon>Euteleostomi</taxon>
        <taxon>Mammalia</taxon>
        <taxon>Eutheria</taxon>
        <taxon>Euarchontoglires</taxon>
        <taxon>Glires</taxon>
        <taxon>Rodentia</taxon>
        <taxon>Myomorpha</taxon>
        <taxon>Muroidea</taxon>
        <taxon>Cricetidae</taxon>
        <taxon>Neotominae</taxon>
        <taxon>Neotoma</taxon>
    </lineage>
</organism>
<feature type="non-terminal residue" evidence="2">
    <location>
        <position position="103"/>
    </location>
</feature>
<dbReference type="STRING" id="56216.A0A1A6GNH0"/>
<proteinExistence type="predicted"/>
<evidence type="ECO:0000313" key="2">
    <source>
        <dbReference type="EMBL" id="OBS67260.1"/>
    </source>
</evidence>
<dbReference type="EMBL" id="LZPO01086995">
    <property type="protein sequence ID" value="OBS67260.1"/>
    <property type="molecule type" value="Genomic_DNA"/>
</dbReference>